<name>A0ABD8B3M3_PAEAM</name>
<dbReference type="GeneID" id="93480094"/>
<dbReference type="EMBL" id="CP145893">
    <property type="protein sequence ID" value="WWP23914.1"/>
    <property type="molecule type" value="Genomic_DNA"/>
</dbReference>
<proteinExistence type="predicted"/>
<accession>A0ABD8B3M3</accession>
<organism evidence="1 2">
    <name type="scientific">Paenibacillus amylolyticus</name>
    <dbReference type="NCBI Taxonomy" id="1451"/>
    <lineage>
        <taxon>Bacteria</taxon>
        <taxon>Bacillati</taxon>
        <taxon>Bacillota</taxon>
        <taxon>Bacilli</taxon>
        <taxon>Bacillales</taxon>
        <taxon>Paenibacillaceae</taxon>
        <taxon>Paenibacillus</taxon>
    </lineage>
</organism>
<dbReference type="Proteomes" id="UP001364764">
    <property type="component" value="Plasmid pY5S7-1"/>
</dbReference>
<dbReference type="AlphaFoldDB" id="A0ABD8B3M3"/>
<evidence type="ECO:0000313" key="1">
    <source>
        <dbReference type="EMBL" id="WWP23914.1"/>
    </source>
</evidence>
<geneLocation type="plasmid" evidence="1 2">
    <name>pY5S7-1</name>
</geneLocation>
<reference evidence="1 2" key="1">
    <citation type="submission" date="2024-02" db="EMBL/GenBank/DDBJ databases">
        <title>Complete sequences of two Paenibacillus sp. strains and one Lysinibacillus strain isolated from the environment on STAA medium highlight biotechnological potential.</title>
        <authorList>
            <person name="Attere S.A."/>
            <person name="Piche L.C."/>
            <person name="Intertaglia L."/>
            <person name="Lami R."/>
            <person name="Charette S.J."/>
            <person name="Vincent A.T."/>
        </authorList>
    </citation>
    <scope>NUCLEOTIDE SEQUENCE [LARGE SCALE GENOMIC DNA]</scope>
    <source>
        <strain evidence="1 2">Y5S-7</strain>
        <plasmid evidence="1 2">pY5S7-1</plasmid>
    </source>
</reference>
<keyword evidence="1" id="KW-0614">Plasmid</keyword>
<evidence type="ECO:0000313" key="2">
    <source>
        <dbReference type="Proteomes" id="UP001364764"/>
    </source>
</evidence>
<dbReference type="RefSeq" id="WP_338709091.1">
    <property type="nucleotide sequence ID" value="NZ_CP145893.1"/>
</dbReference>
<gene>
    <name evidence="1" type="ORF">V6668_31475</name>
</gene>
<sequence>MKYYPMTDDVKKFSNNQRFAYNVVVNLYTCKDEKDDYINKNVRIGSNEKLSEEELIQSATNVVNGLIDSKEEFKHYDLVKIVGITFAGAYDRHLK</sequence>
<protein>
    <submittedName>
        <fullName evidence="1">Uncharacterized protein</fullName>
    </submittedName>
</protein>